<keyword evidence="1" id="KW-0732">Signal</keyword>
<accession>A0A3F3PKP6</accession>
<gene>
    <name evidence="2" type="ORF">BDQ94DRAFT_175567</name>
</gene>
<keyword evidence="3" id="KW-1185">Reference proteome</keyword>
<proteinExistence type="predicted"/>
<evidence type="ECO:0000313" key="2">
    <source>
        <dbReference type="EMBL" id="RDH27489.1"/>
    </source>
</evidence>
<evidence type="ECO:0000256" key="1">
    <source>
        <dbReference type="SAM" id="SignalP"/>
    </source>
</evidence>
<dbReference type="GeneID" id="38140880"/>
<dbReference type="EMBL" id="KZ852089">
    <property type="protein sequence ID" value="RDH27489.1"/>
    <property type="molecule type" value="Genomic_DNA"/>
</dbReference>
<dbReference type="RefSeq" id="XP_026620511.1">
    <property type="nucleotide sequence ID" value="XM_026772524.1"/>
</dbReference>
<organism evidence="2 3">
    <name type="scientific">Aspergillus welwitschiae</name>
    <dbReference type="NCBI Taxonomy" id="1341132"/>
    <lineage>
        <taxon>Eukaryota</taxon>
        <taxon>Fungi</taxon>
        <taxon>Dikarya</taxon>
        <taxon>Ascomycota</taxon>
        <taxon>Pezizomycotina</taxon>
        <taxon>Eurotiomycetes</taxon>
        <taxon>Eurotiomycetidae</taxon>
        <taxon>Eurotiales</taxon>
        <taxon>Aspergillaceae</taxon>
        <taxon>Aspergillus</taxon>
        <taxon>Aspergillus subgen. Circumdati</taxon>
    </lineage>
</organism>
<protein>
    <submittedName>
        <fullName evidence="2">Uncharacterized protein</fullName>
    </submittedName>
</protein>
<dbReference type="AlphaFoldDB" id="A0A3F3PKP6"/>
<feature type="signal peptide" evidence="1">
    <location>
        <begin position="1"/>
        <end position="20"/>
    </location>
</feature>
<dbReference type="Proteomes" id="UP000253729">
    <property type="component" value="Unassembled WGS sequence"/>
</dbReference>
<evidence type="ECO:0000313" key="3">
    <source>
        <dbReference type="Proteomes" id="UP000253729"/>
    </source>
</evidence>
<sequence>MQFTKYILATAMALSTGGFAVDVDIAYTSNGVEHVQVVQSNTIVPLDYPGLITTFQTTYPCDLFPSSEVNALYVHPGAHVINPGFEAATIVCLDI</sequence>
<reference evidence="2 3" key="1">
    <citation type="submission" date="2018-07" db="EMBL/GenBank/DDBJ databases">
        <title>The genomes of Aspergillus section Nigri reveals drivers in fungal speciation.</title>
        <authorList>
            <consortium name="DOE Joint Genome Institute"/>
            <person name="Vesth T.C."/>
            <person name="Nybo J."/>
            <person name="Theobald S."/>
            <person name="Brandl J."/>
            <person name="Frisvad J.C."/>
            <person name="Nielsen K.F."/>
            <person name="Lyhne E.K."/>
            <person name="Kogle M.E."/>
            <person name="Kuo A."/>
            <person name="Riley R."/>
            <person name="Clum A."/>
            <person name="Nolan M."/>
            <person name="Lipzen A."/>
            <person name="Salamov A."/>
            <person name="Henrissat B."/>
            <person name="Wiebenga A."/>
            <person name="De vries R.P."/>
            <person name="Grigoriev I.V."/>
            <person name="Mortensen U.H."/>
            <person name="Andersen M.R."/>
            <person name="Baker S.E."/>
        </authorList>
    </citation>
    <scope>NUCLEOTIDE SEQUENCE [LARGE SCALE GENOMIC DNA]</scope>
    <source>
        <strain evidence="2 3">CBS 139.54b</strain>
    </source>
</reference>
<feature type="chain" id="PRO_5017819798" evidence="1">
    <location>
        <begin position="21"/>
        <end position="95"/>
    </location>
</feature>
<name>A0A3F3PKP6_9EURO</name>